<dbReference type="KEGG" id="ccro:CMC5_031410"/>
<dbReference type="STRING" id="52.CMC5_031410"/>
<dbReference type="InterPro" id="IPR050194">
    <property type="entry name" value="Glycosyltransferase_grp1"/>
</dbReference>
<dbReference type="SUPFAM" id="SSF53756">
    <property type="entry name" value="UDP-Glycosyltransferase/glycogen phosphorylase"/>
    <property type="match status" value="1"/>
</dbReference>
<dbReference type="PANTHER" id="PTHR45947:SF3">
    <property type="entry name" value="SULFOQUINOVOSYL TRANSFERASE SQD2"/>
    <property type="match status" value="1"/>
</dbReference>
<sequence length="318" mass="34129">MHVIAPGGSAWTPPERDGPLQIHRAGGGALFTWPGALARTRQAPWRLLDGIPFTAGVLHRLRTIHPVDLAVAHWIIPSAFPLLHAIPRVPLCVHAHGADVRLLRQAPRQLREFILHLLLERGAHFVFAARALRDSLVDALPSPLASALMRAASVEPPSIEIPDVAVRAKALRDSLQLDPHQRLAVTVSRLIPSKRVDLVVEAARVSPPSLRYCIVGDGPEQGALTRTSSPSIRFLGALPRTEALSWIAAADVLLHPSTVEAAPTVIREARALGVPVVACAAGDVAAWAAHDPGIHITAPDHRAIARVLATIARRAFPE</sequence>
<keyword evidence="3" id="KW-1185">Reference proteome</keyword>
<protein>
    <submittedName>
        <fullName evidence="2">Glycosyltransferase</fullName>
    </submittedName>
</protein>
<dbReference type="EMBL" id="CP012159">
    <property type="protein sequence ID" value="AKT38994.1"/>
    <property type="molecule type" value="Genomic_DNA"/>
</dbReference>
<evidence type="ECO:0000259" key="1">
    <source>
        <dbReference type="Pfam" id="PF00534"/>
    </source>
</evidence>
<evidence type="ECO:0000313" key="2">
    <source>
        <dbReference type="EMBL" id="AKT38994.1"/>
    </source>
</evidence>
<keyword evidence="2" id="KW-0808">Transferase</keyword>
<proteinExistence type="predicted"/>
<evidence type="ECO:0000313" key="3">
    <source>
        <dbReference type="Proteomes" id="UP000067626"/>
    </source>
</evidence>
<organism evidence="2 3">
    <name type="scientific">Chondromyces crocatus</name>
    <dbReference type="NCBI Taxonomy" id="52"/>
    <lineage>
        <taxon>Bacteria</taxon>
        <taxon>Pseudomonadati</taxon>
        <taxon>Myxococcota</taxon>
        <taxon>Polyangia</taxon>
        <taxon>Polyangiales</taxon>
        <taxon>Polyangiaceae</taxon>
        <taxon>Chondromyces</taxon>
    </lineage>
</organism>
<accession>A0A0K1EDR5</accession>
<reference evidence="2 3" key="1">
    <citation type="submission" date="2015-07" db="EMBL/GenBank/DDBJ databases">
        <title>Genome analysis of myxobacterium Chondromyces crocatus Cm c5 reveals a high potential for natural compound synthesis and the genetic basis for the loss of fruiting body formation.</title>
        <authorList>
            <person name="Zaburannyi N."/>
            <person name="Bunk B."/>
            <person name="Maier J."/>
            <person name="Overmann J."/>
            <person name="Mueller R."/>
        </authorList>
    </citation>
    <scope>NUCLEOTIDE SEQUENCE [LARGE SCALE GENOMIC DNA]</scope>
    <source>
        <strain evidence="2 3">Cm c5</strain>
    </source>
</reference>
<dbReference type="AlphaFoldDB" id="A0A0K1EDR5"/>
<feature type="domain" description="Glycosyl transferase family 1" evidence="1">
    <location>
        <begin position="171"/>
        <end position="310"/>
    </location>
</feature>
<dbReference type="Proteomes" id="UP000067626">
    <property type="component" value="Chromosome"/>
</dbReference>
<dbReference type="CDD" id="cd03801">
    <property type="entry name" value="GT4_PimA-like"/>
    <property type="match status" value="1"/>
</dbReference>
<dbReference type="PANTHER" id="PTHR45947">
    <property type="entry name" value="SULFOQUINOVOSYL TRANSFERASE SQD2"/>
    <property type="match status" value="1"/>
</dbReference>
<dbReference type="Pfam" id="PF00534">
    <property type="entry name" value="Glycos_transf_1"/>
    <property type="match status" value="1"/>
</dbReference>
<dbReference type="GO" id="GO:0016757">
    <property type="term" value="F:glycosyltransferase activity"/>
    <property type="evidence" value="ECO:0007669"/>
    <property type="project" value="InterPro"/>
</dbReference>
<name>A0A0K1EDR5_CHOCO</name>
<dbReference type="Gene3D" id="3.40.50.2000">
    <property type="entry name" value="Glycogen Phosphorylase B"/>
    <property type="match status" value="2"/>
</dbReference>
<dbReference type="InterPro" id="IPR001296">
    <property type="entry name" value="Glyco_trans_1"/>
</dbReference>
<gene>
    <name evidence="2" type="ORF">CMC5_031410</name>
</gene>